<dbReference type="AlphaFoldDB" id="A0A1I7NU29"/>
<evidence type="ECO:0000313" key="1">
    <source>
        <dbReference type="EMBL" id="SFV38123.1"/>
    </source>
</evidence>
<protein>
    <submittedName>
        <fullName evidence="1">Uncharacterized protein</fullName>
    </submittedName>
</protein>
<keyword evidence="2" id="KW-1185">Reference proteome</keyword>
<proteinExistence type="predicted"/>
<gene>
    <name evidence="1" type="ORF">SAMN04488557_3526</name>
</gene>
<name>A0A1I7NU29_9HYPH</name>
<sequence length="76" mass="8560">MTDIIGGTNDSYVVIGFFTPDYRPLAARLADDLSKFDIPHHLYATTAAEWHAATLLKPAREVGLPRKDNRQHGRRL</sequence>
<evidence type="ECO:0000313" key="2">
    <source>
        <dbReference type="Proteomes" id="UP000199423"/>
    </source>
</evidence>
<dbReference type="Proteomes" id="UP000199423">
    <property type="component" value="Unassembled WGS sequence"/>
</dbReference>
<dbReference type="RefSeq" id="WP_092868979.1">
    <property type="nucleotide sequence ID" value="NZ_FPCH01000003.1"/>
</dbReference>
<organism evidence="1 2">
    <name type="scientific">Hyphomicrobium facile</name>
    <dbReference type="NCBI Taxonomy" id="51670"/>
    <lineage>
        <taxon>Bacteria</taxon>
        <taxon>Pseudomonadati</taxon>
        <taxon>Pseudomonadota</taxon>
        <taxon>Alphaproteobacteria</taxon>
        <taxon>Hyphomicrobiales</taxon>
        <taxon>Hyphomicrobiaceae</taxon>
        <taxon>Hyphomicrobium</taxon>
    </lineage>
</organism>
<dbReference type="EMBL" id="FPCH01000003">
    <property type="protein sequence ID" value="SFV38123.1"/>
    <property type="molecule type" value="Genomic_DNA"/>
</dbReference>
<accession>A0A1I7NU29</accession>
<reference evidence="2" key="1">
    <citation type="submission" date="2016-10" db="EMBL/GenBank/DDBJ databases">
        <authorList>
            <person name="Varghese N."/>
            <person name="Submissions S."/>
        </authorList>
    </citation>
    <scope>NUCLEOTIDE SEQUENCE [LARGE SCALE GENOMIC DNA]</scope>
    <source>
        <strain evidence="2">DSM 1565</strain>
    </source>
</reference>